<proteinExistence type="predicted"/>
<comment type="caution">
    <text evidence="2">The sequence shown here is derived from an EMBL/GenBank/DDBJ whole genome shotgun (WGS) entry which is preliminary data.</text>
</comment>
<evidence type="ECO:0000313" key="2">
    <source>
        <dbReference type="EMBL" id="PZT48855.1"/>
    </source>
</evidence>
<dbReference type="Gene3D" id="3.90.640.20">
    <property type="entry name" value="Heat-shock cognate protein, ATPase"/>
    <property type="match status" value="1"/>
</dbReference>
<dbReference type="AlphaFoldDB" id="A0A2W6MWG0"/>
<keyword evidence="3" id="KW-1185">Reference proteome</keyword>
<evidence type="ECO:0000313" key="3">
    <source>
        <dbReference type="Proteomes" id="UP000249746"/>
    </source>
</evidence>
<dbReference type="RefSeq" id="WP_111229163.1">
    <property type="nucleotide sequence ID" value="NZ_NBIU01000003.1"/>
</dbReference>
<dbReference type="OrthoDB" id="5637at2"/>
<dbReference type="EMBL" id="NBIU01000003">
    <property type="protein sequence ID" value="PZT48855.1"/>
    <property type="molecule type" value="Genomic_DNA"/>
</dbReference>
<protein>
    <recommendedName>
        <fullName evidence="1">DUF3298 domain-containing protein</fullName>
    </recommendedName>
</protein>
<name>A0A2W6MWG0_9HELI</name>
<organism evidence="2 3">
    <name type="scientific">Helicobacter valdiviensis</name>
    <dbReference type="NCBI Taxonomy" id="1458358"/>
    <lineage>
        <taxon>Bacteria</taxon>
        <taxon>Pseudomonadati</taxon>
        <taxon>Campylobacterota</taxon>
        <taxon>Epsilonproteobacteria</taxon>
        <taxon>Campylobacterales</taxon>
        <taxon>Helicobacteraceae</taxon>
        <taxon>Helicobacter</taxon>
    </lineage>
</organism>
<dbReference type="InterPro" id="IPR037126">
    <property type="entry name" value="PdaC/RsiV-like_sf"/>
</dbReference>
<reference evidence="2 3" key="1">
    <citation type="submission" date="2017-03" db="EMBL/GenBank/DDBJ databases">
        <title>Genomic and clinical evidence uncovers the enterohepatic species Helicobacter valdiviensis as a potential human intestinal pathogen.</title>
        <authorList>
            <person name="Fresia P."/>
            <person name="Jara R."/>
            <person name="Sierra R."/>
            <person name="Ferres I."/>
            <person name="Greif G."/>
            <person name="Iraola G."/>
            <person name="Collado L."/>
        </authorList>
    </citation>
    <scope>NUCLEOTIDE SEQUENCE [LARGE SCALE GENOMIC DNA]</scope>
    <source>
        <strain evidence="2 3">WBE14</strain>
    </source>
</reference>
<gene>
    <name evidence="2" type="ORF">B6S12_02080</name>
</gene>
<dbReference type="Pfam" id="PF11738">
    <property type="entry name" value="DUF3298"/>
    <property type="match status" value="1"/>
</dbReference>
<dbReference type="Proteomes" id="UP000249746">
    <property type="component" value="Unassembled WGS sequence"/>
</dbReference>
<sequence length="488" mass="57428">MKKLILAFIFSGFILAQSNLQKENLQEQSYSIFLDLQDRDILFVKEDTKINEEFIIRTNKDGTEAKTYLDSRGLLYNSRFYQLDGFIEDDKGEAREVRVWAYYSFKDLEYFNTIESLENLRDESLKRMKVLKLTLPFAFANNQINPRSTLDKKAQIKKLKEIKELKINQEGSKSCQGFEIEGIWQSNGMTKYGEFSNMTSSLNGKRFYLCERNSAFSNINFANFSIEERRFGKFIGSDIIDLSKKEVDKVKKEFPLKNKRMQKDELYTTSFAYSFTLPYLDDKSQEAREFNTLYFPFLLDMDDKSEVWHSLDKVFALEFDKLKNKSYQIEEWQGDEEIYSYHYEMDFSSNFDQDLSISYVDENIIAFDYFSYTFTGGAHGMPFYNNKIYIIKDKKELELNPEDVFNNELLVLLEAKIKKEVNKDKIFKSNNPLSEFPSGFQISPKGITFIYNVYEIAPYASGAIELDFSFKELKEVAKKDSPIFYLFQ</sequence>
<accession>A0A2W6MWG0</accession>
<dbReference type="InterPro" id="IPR021729">
    <property type="entry name" value="DUF3298"/>
</dbReference>
<feature type="domain" description="DUF3298" evidence="1">
    <location>
        <begin position="403"/>
        <end position="470"/>
    </location>
</feature>
<dbReference type="Gene3D" id="3.30.565.40">
    <property type="entry name" value="Fervidobacterium nodosum Rt17-B1 like"/>
    <property type="match status" value="1"/>
</dbReference>
<evidence type="ECO:0000259" key="1">
    <source>
        <dbReference type="Pfam" id="PF11738"/>
    </source>
</evidence>